<keyword evidence="1" id="KW-0812">Transmembrane</keyword>
<name>A0A2T5I7J3_9PROT</name>
<reference evidence="2 3" key="1">
    <citation type="submission" date="2018-04" db="EMBL/GenBank/DDBJ databases">
        <title>Active sludge and wastewater microbial communities from Klosterneuburg, Austria.</title>
        <authorList>
            <person name="Wagner M."/>
        </authorList>
    </citation>
    <scope>NUCLEOTIDE SEQUENCE [LARGE SCALE GENOMIC DNA]</scope>
    <source>
        <strain evidence="2 3">Nm4</strain>
    </source>
</reference>
<dbReference type="AlphaFoldDB" id="A0A2T5I7J3"/>
<proteinExistence type="predicted"/>
<accession>A0A2T5I7J3</accession>
<dbReference type="EMBL" id="QAOL01000045">
    <property type="protein sequence ID" value="PTQ79787.1"/>
    <property type="molecule type" value="Genomic_DNA"/>
</dbReference>
<evidence type="ECO:0000313" key="2">
    <source>
        <dbReference type="EMBL" id="PTQ79787.1"/>
    </source>
</evidence>
<dbReference type="Proteomes" id="UP000244110">
    <property type="component" value="Unassembled WGS sequence"/>
</dbReference>
<protein>
    <submittedName>
        <fullName evidence="2">Uncharacterized protein</fullName>
    </submittedName>
</protein>
<feature type="transmembrane region" description="Helical" evidence="1">
    <location>
        <begin position="50"/>
        <end position="77"/>
    </location>
</feature>
<gene>
    <name evidence="2" type="ORF">C8R28_104527</name>
</gene>
<comment type="caution">
    <text evidence="2">The sequence shown here is derived from an EMBL/GenBank/DDBJ whole genome shotgun (WGS) entry which is preliminary data.</text>
</comment>
<keyword evidence="1" id="KW-1133">Transmembrane helix</keyword>
<organism evidence="2 3">
    <name type="scientific">Nitrosomonas ureae</name>
    <dbReference type="NCBI Taxonomy" id="44577"/>
    <lineage>
        <taxon>Bacteria</taxon>
        <taxon>Pseudomonadati</taxon>
        <taxon>Pseudomonadota</taxon>
        <taxon>Betaproteobacteria</taxon>
        <taxon>Nitrosomonadales</taxon>
        <taxon>Nitrosomonadaceae</taxon>
        <taxon>Nitrosomonas</taxon>
    </lineage>
</organism>
<evidence type="ECO:0000313" key="3">
    <source>
        <dbReference type="Proteomes" id="UP000244110"/>
    </source>
</evidence>
<sequence>MQKFNLKILQFLKLSLSLMGLIRVLSTEMQMVKGFLFRLMRTQTLNKLSVKFVLCKIIFIIINNLKNCLFNIALIFFQRFHFVYN</sequence>
<evidence type="ECO:0000256" key="1">
    <source>
        <dbReference type="SAM" id="Phobius"/>
    </source>
</evidence>
<keyword evidence="1" id="KW-0472">Membrane</keyword>